<feature type="domain" description="Chitinase II/V-like catalytic" evidence="1">
    <location>
        <begin position="57"/>
        <end position="348"/>
    </location>
</feature>
<dbReference type="PANTHER" id="PTHR46066">
    <property type="entry name" value="CHITINASE DOMAIN-CONTAINING PROTEIN 1 FAMILY MEMBER"/>
    <property type="match status" value="1"/>
</dbReference>
<dbReference type="Proteomes" id="UP001141183">
    <property type="component" value="Unassembled WGS sequence"/>
</dbReference>
<evidence type="ECO:0000259" key="1">
    <source>
        <dbReference type="SMART" id="SM00636"/>
    </source>
</evidence>
<dbReference type="InterPro" id="IPR029070">
    <property type="entry name" value="Chitinase_insertion_sf"/>
</dbReference>
<dbReference type="EMBL" id="JAMRYU010000010">
    <property type="protein sequence ID" value="MDC4240556.1"/>
    <property type="molecule type" value="Genomic_DNA"/>
</dbReference>
<dbReference type="SUPFAM" id="SSF51445">
    <property type="entry name" value="(Trans)glycosidases"/>
    <property type="match status" value="1"/>
</dbReference>
<name>A0A9X3XL93_9CLOT</name>
<gene>
    <name evidence="2" type="ORF">NE398_10330</name>
</gene>
<dbReference type="Gene3D" id="3.20.20.80">
    <property type="entry name" value="Glycosidases"/>
    <property type="match status" value="1"/>
</dbReference>
<dbReference type="AlphaFoldDB" id="A0A9X3XL93"/>
<dbReference type="InterPro" id="IPR001223">
    <property type="entry name" value="Glyco_hydro18_cat"/>
</dbReference>
<dbReference type="SMART" id="SM00636">
    <property type="entry name" value="Glyco_18"/>
    <property type="match status" value="1"/>
</dbReference>
<dbReference type="GO" id="GO:0016787">
    <property type="term" value="F:hydrolase activity"/>
    <property type="evidence" value="ECO:0007669"/>
    <property type="project" value="UniProtKB-KW"/>
</dbReference>
<dbReference type="PANTHER" id="PTHR46066:SF2">
    <property type="entry name" value="CHITINASE DOMAIN-CONTAINING PROTEIN 1"/>
    <property type="match status" value="1"/>
</dbReference>
<protein>
    <submittedName>
        <fullName evidence="2">Glycosyl hydrolase family 18 protein</fullName>
    </submittedName>
</protein>
<organism evidence="2 3">
    <name type="scientific">Clostridium tertium</name>
    <dbReference type="NCBI Taxonomy" id="1559"/>
    <lineage>
        <taxon>Bacteria</taxon>
        <taxon>Bacillati</taxon>
        <taxon>Bacillota</taxon>
        <taxon>Clostridia</taxon>
        <taxon>Eubacteriales</taxon>
        <taxon>Clostridiaceae</taxon>
        <taxon>Clostridium</taxon>
    </lineage>
</organism>
<reference evidence="2" key="1">
    <citation type="submission" date="2022-05" db="EMBL/GenBank/DDBJ databases">
        <title>Draft genome sequence of Clostridium tertium strain CP3 isolated from Peru.</title>
        <authorList>
            <person name="Hurtado R."/>
            <person name="Lima L."/>
            <person name="Sousa T."/>
            <person name="Jaiswal A.K."/>
            <person name="Tiwari S."/>
            <person name="Maturrano L."/>
            <person name="Brenig B."/>
            <person name="Azevedo V."/>
        </authorList>
    </citation>
    <scope>NUCLEOTIDE SEQUENCE</scope>
    <source>
        <strain evidence="2">CP3</strain>
    </source>
</reference>
<sequence>MSIKKYKRKFILIGIIILLIGSVVLKNVLKKDGSIEIPNKISQKKNNDIFSDIDNLTSWIVYWDLNVDSEINILNKKLSSISYFAVNFNENNDLIVPEKLEMYYNKTKSYNYEKYITIVNDIVNDDGTSLLKDKEILNILLSDELSREKHINDIIYLAKEYGFDGIEIDYEQIKDDLALWENYILFINELYSEALTNNLKLRVVLEVNTPIDKLNFTEGPTYVMMCYNLHGSFSEAGEKSNQYFIKELMDKMKEVPGEKSFAIPTGGFEWKDNGSTKSVSEAEAKQILIENKIEAKRDDKSQYLYFDYTDKENIKHEVWYADQVTLEYLSKVIIEEGYDVSLWRLGGNLFNK</sequence>
<dbReference type="InterPro" id="IPR017853">
    <property type="entry name" value="GH"/>
</dbReference>
<dbReference type="RefSeq" id="WP_008676757.1">
    <property type="nucleotide sequence ID" value="NZ_CABKOG010000003.1"/>
</dbReference>
<dbReference type="GO" id="GO:0008061">
    <property type="term" value="F:chitin binding"/>
    <property type="evidence" value="ECO:0007669"/>
    <property type="project" value="InterPro"/>
</dbReference>
<comment type="caution">
    <text evidence="2">The sequence shown here is derived from an EMBL/GenBank/DDBJ whole genome shotgun (WGS) entry which is preliminary data.</text>
</comment>
<dbReference type="Gene3D" id="3.10.50.10">
    <property type="match status" value="1"/>
</dbReference>
<keyword evidence="3" id="KW-1185">Reference proteome</keyword>
<dbReference type="InterPro" id="IPR011583">
    <property type="entry name" value="Chitinase_II/V-like_cat"/>
</dbReference>
<keyword evidence="2" id="KW-0378">Hydrolase</keyword>
<evidence type="ECO:0000313" key="3">
    <source>
        <dbReference type="Proteomes" id="UP001141183"/>
    </source>
</evidence>
<accession>A0A9X3XL93</accession>
<evidence type="ECO:0000313" key="2">
    <source>
        <dbReference type="EMBL" id="MDC4240556.1"/>
    </source>
</evidence>
<dbReference type="Pfam" id="PF00704">
    <property type="entry name" value="Glyco_hydro_18"/>
    <property type="match status" value="1"/>
</dbReference>
<dbReference type="GO" id="GO:0005975">
    <property type="term" value="P:carbohydrate metabolic process"/>
    <property type="evidence" value="ECO:0007669"/>
    <property type="project" value="InterPro"/>
</dbReference>
<proteinExistence type="predicted"/>